<dbReference type="InterPro" id="IPR008969">
    <property type="entry name" value="CarboxyPept-like_regulatory"/>
</dbReference>
<organism evidence="9 10">
    <name type="scientific">Niastella vici</name>
    <dbReference type="NCBI Taxonomy" id="1703345"/>
    <lineage>
        <taxon>Bacteria</taxon>
        <taxon>Pseudomonadati</taxon>
        <taxon>Bacteroidota</taxon>
        <taxon>Chitinophagia</taxon>
        <taxon>Chitinophagales</taxon>
        <taxon>Chitinophagaceae</taxon>
        <taxon>Niastella</taxon>
    </lineage>
</organism>
<dbReference type="NCBIfam" id="TIGR04057">
    <property type="entry name" value="SusC_RagA_signa"/>
    <property type="match status" value="1"/>
</dbReference>
<reference evidence="9 10" key="1">
    <citation type="submission" date="2016-03" db="EMBL/GenBank/DDBJ databases">
        <title>Niastella vici sp. nov., isolated from farmland soil.</title>
        <authorList>
            <person name="Chen L."/>
            <person name="Wang D."/>
            <person name="Yang S."/>
            <person name="Wang G."/>
        </authorList>
    </citation>
    <scope>NUCLEOTIDE SEQUENCE [LARGE SCALE GENOMIC DNA]</scope>
    <source>
        <strain evidence="9 10">DJ57</strain>
    </source>
</reference>
<dbReference type="SUPFAM" id="SSF49464">
    <property type="entry name" value="Carboxypeptidase regulatory domain-like"/>
    <property type="match status" value="1"/>
</dbReference>
<evidence type="ECO:0000256" key="4">
    <source>
        <dbReference type="ARBA" id="ARBA00022692"/>
    </source>
</evidence>
<dbReference type="InterPro" id="IPR023996">
    <property type="entry name" value="TonB-dep_OMP_SusC/RagA"/>
</dbReference>
<proteinExistence type="inferred from homology"/>
<dbReference type="Gene3D" id="2.60.40.1120">
    <property type="entry name" value="Carboxypeptidase-like, regulatory domain"/>
    <property type="match status" value="1"/>
</dbReference>
<accession>A0A1V9FWZ3</accession>
<dbReference type="RefSeq" id="WP_143774171.1">
    <property type="nucleotide sequence ID" value="NZ_LVYD01000048.1"/>
</dbReference>
<name>A0A1V9FWZ3_9BACT</name>
<comment type="subcellular location">
    <subcellularLocation>
        <location evidence="1 7">Cell outer membrane</location>
        <topology evidence="1 7">Multi-pass membrane protein</topology>
    </subcellularLocation>
</comment>
<keyword evidence="2 7" id="KW-0813">Transport</keyword>
<keyword evidence="10" id="KW-1185">Reference proteome</keyword>
<evidence type="ECO:0000256" key="3">
    <source>
        <dbReference type="ARBA" id="ARBA00022452"/>
    </source>
</evidence>
<evidence type="ECO:0000259" key="8">
    <source>
        <dbReference type="Pfam" id="PF07715"/>
    </source>
</evidence>
<evidence type="ECO:0000256" key="1">
    <source>
        <dbReference type="ARBA" id="ARBA00004571"/>
    </source>
</evidence>
<dbReference type="OrthoDB" id="9768177at2"/>
<sequence>MRKNIIPASLPAMGKQLMLLVFPLCFSIKAYCQIVTGKVTDRDGKGLSGISVIVKGSTTGTTTTASGQFSIAVPSTGVLQFTSIGYKTLEVSVSGRKVVNVVLSTTAGNLNEVIVTALGIRKESRKLGYAAATVKVDEITQNRTTNVMKSLEGKIAGLDIAPPTAGAGASNRIRLRGQSGFNGQTNSPLIVINGLPMDQGTRSAEGGSPATDQGDNLAQINQDDIESMTVLKGATAAALYGSRASNGAIIITTKSGAKNSKFGVEFTSNFAADEILDFTNYQTEYGTGVGGKRPATQTEAKSNGNLAWGAKHDGVPTVQYDGVLRPYSADKNRFKEFYRTGTSFMNTVALSGGGASTSYRISFSNLDANGISPDNSYHKKVFNLGLNSQVTKKLTLQANINYTHEENKNPPLVGSQGIGFSSFLHRMPLTLSIETLKTSVVGPDGSLFSTNPFDGLLTNPYYLIGRKFDYTKRDRLLGTVSVRYDFFKWLYLQGRVNADFGYNNNEYNTPHGVGAPLRNDGNTGWRGNYNINTSFNKQMNMDFLLGTTHKIGNFTIDGSFGGNMYTVNNNNTSQGVTDFVVKDVYSIANGITKTQDYRIYRWQVNSLYAFADIGYKNFLYLNLTDRVDYFSVLTPPGEVVADPNNSFNYPSVSASFIFSELLPNNKWLNFGKLRMSYADVGNANGVDPFSTQLKYTMAQQLFGTYPVATVDNTIIPNPKIEPYRVSEKEIGLELRTLNNRLNFDIAVYDKRTNGQILEVPLSSSTGYSSIKANVAKLKNTGLEVMIDGTPVKTSNFSWNISANSAYNTSKVLALAPGQTRQVVVYFNGTGNEFLGSLAYDVGKEMNQLIAKTYLRNAKGEIMLDAQGKLQASATEVNFGSANAKLTGGITNTFQYKNLSLLIHVDGKFGGKVFSSTALNGLRSGMSQASLVGREGVVFDGVLPNGSKNTISVEPRTFYSDYRTKQIADPFVFSSDFIKLRNITLSYDLTRLMIKNTKFVKGLTLSASCRNAAVLMKHIPDVDPEAFASSSDSRLGYEQHTEPTTRTFGLNLNVKF</sequence>
<dbReference type="AlphaFoldDB" id="A0A1V9FWZ3"/>
<evidence type="ECO:0000256" key="2">
    <source>
        <dbReference type="ARBA" id="ARBA00022448"/>
    </source>
</evidence>
<evidence type="ECO:0000256" key="5">
    <source>
        <dbReference type="ARBA" id="ARBA00023136"/>
    </source>
</evidence>
<feature type="domain" description="TonB-dependent receptor plug" evidence="8">
    <location>
        <begin position="126"/>
        <end position="248"/>
    </location>
</feature>
<dbReference type="InterPro" id="IPR012910">
    <property type="entry name" value="Plug_dom"/>
</dbReference>
<dbReference type="InterPro" id="IPR023997">
    <property type="entry name" value="TonB-dep_OMP_SusC/RagA_CS"/>
</dbReference>
<dbReference type="InterPro" id="IPR036942">
    <property type="entry name" value="Beta-barrel_TonB_sf"/>
</dbReference>
<keyword evidence="3 7" id="KW-1134">Transmembrane beta strand</keyword>
<dbReference type="Pfam" id="PF07715">
    <property type="entry name" value="Plug"/>
    <property type="match status" value="1"/>
</dbReference>
<dbReference type="SUPFAM" id="SSF56935">
    <property type="entry name" value="Porins"/>
    <property type="match status" value="1"/>
</dbReference>
<keyword evidence="4 7" id="KW-0812">Transmembrane</keyword>
<dbReference type="Gene3D" id="2.40.170.20">
    <property type="entry name" value="TonB-dependent receptor, beta-barrel domain"/>
    <property type="match status" value="1"/>
</dbReference>
<dbReference type="Gene3D" id="2.170.130.10">
    <property type="entry name" value="TonB-dependent receptor, plug domain"/>
    <property type="match status" value="1"/>
</dbReference>
<dbReference type="NCBIfam" id="TIGR04056">
    <property type="entry name" value="OMP_RagA_SusC"/>
    <property type="match status" value="1"/>
</dbReference>
<dbReference type="STRING" id="1703345.A3860_26635"/>
<dbReference type="EMBL" id="LVYD01000048">
    <property type="protein sequence ID" value="OQP62889.1"/>
    <property type="molecule type" value="Genomic_DNA"/>
</dbReference>
<dbReference type="InterPro" id="IPR037066">
    <property type="entry name" value="Plug_dom_sf"/>
</dbReference>
<keyword evidence="6 7" id="KW-0998">Cell outer membrane</keyword>
<evidence type="ECO:0000256" key="6">
    <source>
        <dbReference type="ARBA" id="ARBA00023237"/>
    </source>
</evidence>
<dbReference type="GO" id="GO:0009279">
    <property type="term" value="C:cell outer membrane"/>
    <property type="evidence" value="ECO:0007669"/>
    <property type="project" value="UniProtKB-SubCell"/>
</dbReference>
<comment type="caution">
    <text evidence="9">The sequence shown here is derived from an EMBL/GenBank/DDBJ whole genome shotgun (WGS) entry which is preliminary data.</text>
</comment>
<dbReference type="InterPro" id="IPR039426">
    <property type="entry name" value="TonB-dep_rcpt-like"/>
</dbReference>
<dbReference type="Pfam" id="PF13715">
    <property type="entry name" value="CarbopepD_reg_2"/>
    <property type="match status" value="1"/>
</dbReference>
<dbReference type="PROSITE" id="PS52016">
    <property type="entry name" value="TONB_DEPENDENT_REC_3"/>
    <property type="match status" value="1"/>
</dbReference>
<evidence type="ECO:0000313" key="10">
    <source>
        <dbReference type="Proteomes" id="UP000192796"/>
    </source>
</evidence>
<evidence type="ECO:0000256" key="7">
    <source>
        <dbReference type="PROSITE-ProRule" id="PRU01360"/>
    </source>
</evidence>
<protein>
    <recommendedName>
        <fullName evidence="8">TonB-dependent receptor plug domain-containing protein</fullName>
    </recommendedName>
</protein>
<dbReference type="Proteomes" id="UP000192796">
    <property type="component" value="Unassembled WGS sequence"/>
</dbReference>
<evidence type="ECO:0000313" key="9">
    <source>
        <dbReference type="EMBL" id="OQP62889.1"/>
    </source>
</evidence>
<comment type="similarity">
    <text evidence="7">Belongs to the TonB-dependent receptor family.</text>
</comment>
<gene>
    <name evidence="9" type="ORF">A3860_26635</name>
</gene>
<keyword evidence="5 7" id="KW-0472">Membrane</keyword>